<dbReference type="AlphaFoldDB" id="A0A398BIK9"/>
<dbReference type="RefSeq" id="WP_119115456.1">
    <property type="nucleotide sequence ID" value="NZ_QWVS01000002.1"/>
</dbReference>
<protein>
    <submittedName>
        <fullName evidence="2">Glycerophosphodiester phosphodiesterase</fullName>
    </submittedName>
</protein>
<dbReference type="GO" id="GO:0006629">
    <property type="term" value="P:lipid metabolic process"/>
    <property type="evidence" value="ECO:0007669"/>
    <property type="project" value="InterPro"/>
</dbReference>
<gene>
    <name evidence="2" type="ORF">D1953_01930</name>
</gene>
<reference evidence="2 3" key="1">
    <citation type="submission" date="2018-08" db="EMBL/GenBank/DDBJ databases">
        <title>Bacillus jemisoniae sp. nov., Bacillus chryseoplanitiae sp. nov., Bacillus resnikiae sp. nov., and Bacillus frankliniae sp. nov., isolated from Viking spacecraft and associated surfaces.</title>
        <authorList>
            <person name="Seuylemezian A."/>
            <person name="Vaishampayan P."/>
        </authorList>
    </citation>
    <scope>NUCLEOTIDE SEQUENCE [LARGE SCALE GENOMIC DNA]</scope>
    <source>
        <strain evidence="2 3">MA001</strain>
    </source>
</reference>
<evidence type="ECO:0000313" key="2">
    <source>
        <dbReference type="EMBL" id="RID89347.1"/>
    </source>
</evidence>
<dbReference type="InterPro" id="IPR017946">
    <property type="entry name" value="PLC-like_Pdiesterase_TIM-brl"/>
</dbReference>
<dbReference type="GO" id="GO:0008081">
    <property type="term" value="F:phosphoric diester hydrolase activity"/>
    <property type="evidence" value="ECO:0007669"/>
    <property type="project" value="InterPro"/>
</dbReference>
<evidence type="ECO:0000259" key="1">
    <source>
        <dbReference type="PROSITE" id="PS51704"/>
    </source>
</evidence>
<proteinExistence type="predicted"/>
<dbReference type="PROSITE" id="PS51704">
    <property type="entry name" value="GP_PDE"/>
    <property type="match status" value="1"/>
</dbReference>
<dbReference type="EMBL" id="QWVS01000002">
    <property type="protein sequence ID" value="RID89347.1"/>
    <property type="molecule type" value="Genomic_DNA"/>
</dbReference>
<dbReference type="PANTHER" id="PTHR46211:SF1">
    <property type="entry name" value="GLYCEROPHOSPHODIESTER PHOSPHODIESTERASE, CYTOPLASMIC"/>
    <property type="match status" value="1"/>
</dbReference>
<keyword evidence="3" id="KW-1185">Reference proteome</keyword>
<dbReference type="Proteomes" id="UP000266016">
    <property type="component" value="Unassembled WGS sequence"/>
</dbReference>
<organism evidence="2 3">
    <name type="scientific">Peribacillus asahii</name>
    <dbReference type="NCBI Taxonomy" id="228899"/>
    <lineage>
        <taxon>Bacteria</taxon>
        <taxon>Bacillati</taxon>
        <taxon>Bacillota</taxon>
        <taxon>Bacilli</taxon>
        <taxon>Bacillales</taxon>
        <taxon>Bacillaceae</taxon>
        <taxon>Peribacillus</taxon>
    </lineage>
</organism>
<dbReference type="InterPro" id="IPR030395">
    <property type="entry name" value="GP_PDE_dom"/>
</dbReference>
<feature type="domain" description="GP-PDE" evidence="1">
    <location>
        <begin position="2"/>
        <end position="238"/>
    </location>
</feature>
<dbReference type="SUPFAM" id="SSF51695">
    <property type="entry name" value="PLC-like phosphodiesterases"/>
    <property type="match status" value="1"/>
</dbReference>
<name>A0A398BIK9_9BACI</name>
<dbReference type="CDD" id="cd08563">
    <property type="entry name" value="GDPD_TtGDE_like"/>
    <property type="match status" value="1"/>
</dbReference>
<dbReference type="Pfam" id="PF03009">
    <property type="entry name" value="GDPD"/>
    <property type="match status" value="1"/>
</dbReference>
<sequence length="246" mass="27834">MMHIIAHRGAASTHPENTMGAFIEAQRVGANGIEVDVQLSADGEVVIIHDEKLNRTTGVKGYVKDWKLSELKKLNASFGHKGKSVSEKIPTLAELFDWLQTNQLSCIIELKNTVFEYHGLEEKVIQLIRRYGFENRVILASFNHYSLVYCYRLAPDIETALNYREGIFMPWIYAKSIAAKGIHPQFRAAHDVIVKESLNAGVAIRPYTINTEAQMKHFFKKGCSGIITDDPKLAKQVRDWLISMTN</sequence>
<dbReference type="Gene3D" id="3.20.20.190">
    <property type="entry name" value="Phosphatidylinositol (PI) phosphodiesterase"/>
    <property type="match status" value="1"/>
</dbReference>
<evidence type="ECO:0000313" key="3">
    <source>
        <dbReference type="Proteomes" id="UP000266016"/>
    </source>
</evidence>
<dbReference type="PANTHER" id="PTHR46211">
    <property type="entry name" value="GLYCEROPHOSPHORYL DIESTER PHOSPHODIESTERASE"/>
    <property type="match status" value="1"/>
</dbReference>
<accession>A0A398BIK9</accession>
<comment type="caution">
    <text evidence="2">The sequence shown here is derived from an EMBL/GenBank/DDBJ whole genome shotgun (WGS) entry which is preliminary data.</text>
</comment>